<dbReference type="PANTHER" id="PTHR15462">
    <property type="entry name" value="SERINE PROTEASE"/>
    <property type="match status" value="1"/>
</dbReference>
<dbReference type="Proteomes" id="UP000319213">
    <property type="component" value="Unassembled WGS sequence"/>
</dbReference>
<dbReference type="Pfam" id="PF13365">
    <property type="entry name" value="Trypsin_2"/>
    <property type="match status" value="1"/>
</dbReference>
<evidence type="ECO:0000313" key="4">
    <source>
        <dbReference type="Proteomes" id="UP000319213"/>
    </source>
</evidence>
<dbReference type="RefSeq" id="WP_142260361.1">
    <property type="nucleotide sequence ID" value="NZ_BMPV01000001.1"/>
</dbReference>
<sequence>MTACLPLMAAGCLAAVLVGPITGGPSPVTRPSPAGPPHVRPAAPARLAGPGEVEAVSLESAPAGPSPARALRAPAGGSGGDAPGAAPPGPGRPGVVQHAAEADGAAQRRVLAYWTPGRMAAAEPVEPSGGFGNLLPPERRRQATASGVGLAHATAGARWTMASGRRPAAPGTIAATTGRVFLTMNGRDFVCSAVSIRAANRDLVLTAGHCVKDGTGDWARNWTFVPGYDSGRRPYGTYTARRAFVTTGWSRHGDDDEDVAMVAVNPHGGRHLADVVGAQPIGFNPPRGRQTYAFGFPAYPPYNGEHLMYCAGPLHADPNRQTRGQGLRCDLTAGASGGPWLSGFDPVTGHGTVTSVSSFKYSNDRHTMYGPYFGDAIRRLHAVAERS</sequence>
<dbReference type="PANTHER" id="PTHR15462:SF19">
    <property type="entry name" value="PEPTIDASE S1 DOMAIN-CONTAINING PROTEIN"/>
    <property type="match status" value="1"/>
</dbReference>
<reference evidence="3 4" key="1">
    <citation type="submission" date="2019-06" db="EMBL/GenBank/DDBJ databases">
        <title>Sequencing the genomes of 1000 actinobacteria strains.</title>
        <authorList>
            <person name="Klenk H.-P."/>
        </authorList>
    </citation>
    <scope>NUCLEOTIDE SEQUENCE [LARGE SCALE GENOMIC DNA]</scope>
    <source>
        <strain evidence="3 4">DSM 43186</strain>
    </source>
</reference>
<keyword evidence="4" id="KW-1185">Reference proteome</keyword>
<dbReference type="PROSITE" id="PS00134">
    <property type="entry name" value="TRYPSIN_HIS"/>
    <property type="match status" value="1"/>
</dbReference>
<comment type="caution">
    <text evidence="3">The sequence shown here is derived from an EMBL/GenBank/DDBJ whole genome shotgun (WGS) entry which is preliminary data.</text>
</comment>
<dbReference type="Gene3D" id="2.40.10.10">
    <property type="entry name" value="Trypsin-like serine proteases"/>
    <property type="match status" value="2"/>
</dbReference>
<dbReference type="GO" id="GO:0004252">
    <property type="term" value="F:serine-type endopeptidase activity"/>
    <property type="evidence" value="ECO:0007669"/>
    <property type="project" value="InterPro"/>
</dbReference>
<name>A0A543J0Y5_9ACTN</name>
<evidence type="ECO:0000256" key="1">
    <source>
        <dbReference type="ARBA" id="ARBA00022729"/>
    </source>
</evidence>
<feature type="region of interest" description="Disordered" evidence="2">
    <location>
        <begin position="58"/>
        <end position="96"/>
    </location>
</feature>
<evidence type="ECO:0000313" key="3">
    <source>
        <dbReference type="EMBL" id="TQM76482.1"/>
    </source>
</evidence>
<dbReference type="InterPro" id="IPR009003">
    <property type="entry name" value="Peptidase_S1_PA"/>
</dbReference>
<protein>
    <submittedName>
        <fullName evidence="3">V8-like Glu-specific endopeptidase</fullName>
    </submittedName>
</protein>
<dbReference type="InterPro" id="IPR043504">
    <property type="entry name" value="Peptidase_S1_PA_chymotrypsin"/>
</dbReference>
<gene>
    <name evidence="3" type="ORF">FHX40_3217</name>
</gene>
<dbReference type="EMBL" id="VFPQ01000001">
    <property type="protein sequence ID" value="TQM76482.1"/>
    <property type="molecule type" value="Genomic_DNA"/>
</dbReference>
<dbReference type="AlphaFoldDB" id="A0A543J0Y5"/>
<dbReference type="SUPFAM" id="SSF50494">
    <property type="entry name" value="Trypsin-like serine proteases"/>
    <property type="match status" value="1"/>
</dbReference>
<accession>A0A543J0Y5</accession>
<proteinExistence type="predicted"/>
<organism evidence="3 4">
    <name type="scientific">Thermopolyspora flexuosa</name>
    <dbReference type="NCBI Taxonomy" id="103836"/>
    <lineage>
        <taxon>Bacteria</taxon>
        <taxon>Bacillati</taxon>
        <taxon>Actinomycetota</taxon>
        <taxon>Actinomycetes</taxon>
        <taxon>Streptosporangiales</taxon>
        <taxon>Streptosporangiaceae</taxon>
        <taxon>Thermopolyspora</taxon>
    </lineage>
</organism>
<evidence type="ECO:0000256" key="2">
    <source>
        <dbReference type="SAM" id="MobiDB-lite"/>
    </source>
</evidence>
<dbReference type="GO" id="GO:0006508">
    <property type="term" value="P:proteolysis"/>
    <property type="evidence" value="ECO:0007669"/>
    <property type="project" value="InterPro"/>
</dbReference>
<dbReference type="InterPro" id="IPR018114">
    <property type="entry name" value="TRYPSIN_HIS"/>
</dbReference>
<keyword evidence="1" id="KW-0732">Signal</keyword>
<dbReference type="InterPro" id="IPR050966">
    <property type="entry name" value="Glutamyl_endopeptidase"/>
</dbReference>
<dbReference type="OrthoDB" id="5121599at2"/>